<dbReference type="SUPFAM" id="SSF51161">
    <property type="entry name" value="Trimeric LpxA-like enzymes"/>
    <property type="match status" value="1"/>
</dbReference>
<evidence type="ECO:0000256" key="2">
    <source>
        <dbReference type="ARBA" id="ARBA00022679"/>
    </source>
</evidence>
<dbReference type="EMBL" id="PJRP01000020">
    <property type="protein sequence ID" value="PLP97067.1"/>
    <property type="molecule type" value="Genomic_DNA"/>
</dbReference>
<organism evidence="3 4">
    <name type="scientific">Cupriavidus pauculus</name>
    <dbReference type="NCBI Taxonomy" id="82633"/>
    <lineage>
        <taxon>Bacteria</taxon>
        <taxon>Pseudomonadati</taxon>
        <taxon>Pseudomonadota</taxon>
        <taxon>Betaproteobacteria</taxon>
        <taxon>Burkholderiales</taxon>
        <taxon>Burkholderiaceae</taxon>
        <taxon>Cupriavidus</taxon>
    </lineage>
</organism>
<dbReference type="CDD" id="cd05825">
    <property type="entry name" value="LbH_wcaF_like"/>
    <property type="match status" value="1"/>
</dbReference>
<evidence type="ECO:0000256" key="1">
    <source>
        <dbReference type="ARBA" id="ARBA00007274"/>
    </source>
</evidence>
<keyword evidence="2 3" id="KW-0808">Transferase</keyword>
<evidence type="ECO:0000313" key="4">
    <source>
        <dbReference type="Proteomes" id="UP000234341"/>
    </source>
</evidence>
<dbReference type="InterPro" id="IPR011004">
    <property type="entry name" value="Trimer_LpxA-like_sf"/>
</dbReference>
<comment type="caution">
    <text evidence="3">The sequence shown here is derived from an EMBL/GenBank/DDBJ whole genome shotgun (WGS) entry which is preliminary data.</text>
</comment>
<dbReference type="GO" id="GO:0005829">
    <property type="term" value="C:cytosol"/>
    <property type="evidence" value="ECO:0007669"/>
    <property type="project" value="TreeGrafter"/>
</dbReference>
<sequence>MILDRTDRLSGPSFTLRNRVTRQIWNWTWLLLFRPSPRSAHRWRATLLRLFGAQLGHHVHIYPSVKVWAPWNLKMADHTAAADGVTLYNISPIEIDSFSIVSQGSHLCTGSHDYNNPTFQLISSPITLGRHVWICAEAFVSPGVTLPDGAVVAPRSVVTRPLRDAWTVYGGAPAKPIGKRTPQP</sequence>
<dbReference type="Gene3D" id="2.160.10.10">
    <property type="entry name" value="Hexapeptide repeat proteins"/>
    <property type="match status" value="1"/>
</dbReference>
<dbReference type="RefSeq" id="WP_101684830.1">
    <property type="nucleotide sequence ID" value="NZ_PJRP01000020.1"/>
</dbReference>
<dbReference type="PANTHER" id="PTHR23416">
    <property type="entry name" value="SIALIC ACID SYNTHASE-RELATED"/>
    <property type="match status" value="1"/>
</dbReference>
<dbReference type="PANTHER" id="PTHR23416:SF23">
    <property type="entry name" value="ACETYLTRANSFERASE C18B11.09C-RELATED"/>
    <property type="match status" value="1"/>
</dbReference>
<comment type="similarity">
    <text evidence="1">Belongs to the transferase hexapeptide repeat family.</text>
</comment>
<proteinExistence type="inferred from homology"/>
<dbReference type="InterPro" id="IPR051159">
    <property type="entry name" value="Hexapeptide_acetyltransf"/>
</dbReference>
<name>A0A2N5C4C2_9BURK</name>
<dbReference type="AlphaFoldDB" id="A0A2N5C4C2"/>
<accession>A0A2N5C4C2</accession>
<protein>
    <submittedName>
        <fullName evidence="3">Putative colanic acid biosynthesis acetyltransferase</fullName>
    </submittedName>
</protein>
<dbReference type="OrthoDB" id="9815592at2"/>
<evidence type="ECO:0000313" key="3">
    <source>
        <dbReference type="EMBL" id="PLP97067.1"/>
    </source>
</evidence>
<dbReference type="Proteomes" id="UP000234341">
    <property type="component" value="Unassembled WGS sequence"/>
</dbReference>
<reference evidence="3 4" key="1">
    <citation type="submission" date="2017-12" db="EMBL/GenBank/DDBJ databases">
        <title>Genome sequence of the active heterotrophic nitrifier-denitrifier, Cupriavidus pauculus UM1.</title>
        <authorList>
            <person name="Putonti C."/>
            <person name="Castignetti D."/>
        </authorList>
    </citation>
    <scope>NUCLEOTIDE SEQUENCE [LARGE SCALE GENOMIC DNA]</scope>
    <source>
        <strain evidence="3 4">UM1</strain>
    </source>
</reference>
<gene>
    <name evidence="3" type="ORF">CYJ10_28695</name>
</gene>
<dbReference type="GO" id="GO:0008374">
    <property type="term" value="F:O-acyltransferase activity"/>
    <property type="evidence" value="ECO:0007669"/>
    <property type="project" value="TreeGrafter"/>
</dbReference>